<evidence type="ECO:0000313" key="2">
    <source>
        <dbReference type="Proteomes" id="UP000252023"/>
    </source>
</evidence>
<evidence type="ECO:0000313" key="1">
    <source>
        <dbReference type="EMBL" id="AXC50767.1"/>
    </source>
</evidence>
<proteinExistence type="predicted"/>
<dbReference type="KEGG" id="pars:DRW48_14765"/>
<dbReference type="EMBL" id="CP030918">
    <property type="protein sequence ID" value="AXC50767.1"/>
    <property type="molecule type" value="Genomic_DNA"/>
</dbReference>
<sequence>MLERVTAGSRERSVRTTRGYPFLPGAIRSAAASMISTLSIQWIVGGIEGEARFGDFHWARSIEVLRIVAVEEAGSIEDDRGEEFRDLGLMRLPDAGQSQHAGVSEYRSTAWEIWRTLMTRSTWPSRAGLVETMEPWLTTRLISSSSS</sequence>
<reference evidence="2" key="1">
    <citation type="submission" date="2018-07" db="EMBL/GenBank/DDBJ databases">
        <title>Genome sequencing of Paracoccus sp. SC2-6.</title>
        <authorList>
            <person name="Heo J."/>
            <person name="Kim S.-J."/>
            <person name="Kwon S.-W."/>
        </authorList>
    </citation>
    <scope>NUCLEOTIDE SEQUENCE [LARGE SCALE GENOMIC DNA]</scope>
    <source>
        <strain evidence="2">SC2-6</strain>
    </source>
</reference>
<name>A0A344PN12_9RHOB</name>
<organism evidence="1 2">
    <name type="scientific">Paracoccus suum</name>
    <dbReference type="NCBI Taxonomy" id="2259340"/>
    <lineage>
        <taxon>Bacteria</taxon>
        <taxon>Pseudomonadati</taxon>
        <taxon>Pseudomonadota</taxon>
        <taxon>Alphaproteobacteria</taxon>
        <taxon>Rhodobacterales</taxon>
        <taxon>Paracoccaceae</taxon>
        <taxon>Paracoccus</taxon>
    </lineage>
</organism>
<protein>
    <submittedName>
        <fullName evidence="1">Uncharacterized protein</fullName>
    </submittedName>
</protein>
<dbReference type="Proteomes" id="UP000252023">
    <property type="component" value="Chromosome"/>
</dbReference>
<gene>
    <name evidence="1" type="ORF">DRW48_14765</name>
</gene>
<keyword evidence="2" id="KW-1185">Reference proteome</keyword>
<dbReference type="AlphaFoldDB" id="A0A344PN12"/>
<accession>A0A344PN12</accession>